<protein>
    <submittedName>
        <fullName evidence="1">Uncharacterized protein</fullName>
    </submittedName>
</protein>
<keyword evidence="2" id="KW-1185">Reference proteome</keyword>
<dbReference type="PANTHER" id="PTHR35394:SF5">
    <property type="entry name" value="DUF3176 DOMAIN-CONTAINING PROTEIN"/>
    <property type="match status" value="1"/>
</dbReference>
<dbReference type="AlphaFoldDB" id="A0A1L7WMU7"/>
<accession>A0A1L7WMU7</accession>
<dbReference type="EMBL" id="FJOG01000004">
    <property type="protein sequence ID" value="CZR54099.1"/>
    <property type="molecule type" value="Genomic_DNA"/>
</dbReference>
<dbReference type="PANTHER" id="PTHR35394">
    <property type="entry name" value="DUF3176 DOMAIN-CONTAINING PROTEIN"/>
    <property type="match status" value="1"/>
</dbReference>
<sequence length="788" mass="88010">MDARTATQQETPLLRPEVATTKAIKRKPVGSGVNKSASHSCEEIGQLSSANQSWEDLDRPSVGRNCWHSLSGVDSWSWEAASAILSLVSITALVCFLRYLQDRPQASWTFRFTPNTVISLLSTTGRSSILVTISSVIGQDKWLWYGLGKEKDHPQSTRLVDLQTFDDASRGPLGSLPLIWLTRMRKHADFLSRLGSIAALLTLLSLDIDPFSQQILDITNRPATSANNLTVTSVVQRTEHYDDWFSTPRTTNDSIVLPALAMRAAIVNGLMTSPIENITLQCLTGNCQWPVIPTLAICSECMNMTGVLQKSNTSNSTQWTLPNGETSLSFSYMSITSKGYRDAVHYQDPLTPYLTIFDMITTTNPLNPTALECALFPCVQAYNISTENGKQTQKVSSTLATFIDNFPRNSTNERSTMATDTIAYQPVNHFLSPLPSKPNGERDAEYSISDTAVQAIATLLGTVFAGNPRDNSSSEGVQVLVQTNGDFQKVSDLMSNLALSMTNHIRLNPSLVSVNNDGNTTNPWHKPLYVGTAWSVESYFHNQDSEVRVWMGSLLPVLFFPLAEGVRGNFGVKSTIRQMQLYAENICNTSRRDILFDALKTDDPTAEKGRQPADAEITVIGSWSSVHNPTCLKWPSSCLPSSRFRTTRLFPSLYIDHNRPSIWGIGTSQDITARRLDTLKSIRDLLQLRWLRIIGQRTFRAHITICRNFRDVFRPALHSHRINPTEFSEEPLPTEHIYEGIGSHNGEFIKLEGGYEEYMIEDYASYILRLVEDMPLLRSFECPSVLRI</sequence>
<evidence type="ECO:0000313" key="2">
    <source>
        <dbReference type="Proteomes" id="UP000184330"/>
    </source>
</evidence>
<dbReference type="OrthoDB" id="5376804at2759"/>
<dbReference type="STRING" id="576137.A0A1L7WMU7"/>
<reference evidence="1 2" key="1">
    <citation type="submission" date="2016-03" db="EMBL/GenBank/DDBJ databases">
        <authorList>
            <person name="Ploux O."/>
        </authorList>
    </citation>
    <scope>NUCLEOTIDE SEQUENCE [LARGE SCALE GENOMIC DNA]</scope>
    <source>
        <strain evidence="1 2">UAMH 11012</strain>
    </source>
</reference>
<organism evidence="1 2">
    <name type="scientific">Phialocephala subalpina</name>
    <dbReference type="NCBI Taxonomy" id="576137"/>
    <lineage>
        <taxon>Eukaryota</taxon>
        <taxon>Fungi</taxon>
        <taxon>Dikarya</taxon>
        <taxon>Ascomycota</taxon>
        <taxon>Pezizomycotina</taxon>
        <taxon>Leotiomycetes</taxon>
        <taxon>Helotiales</taxon>
        <taxon>Mollisiaceae</taxon>
        <taxon>Phialocephala</taxon>
        <taxon>Phialocephala fortinii species complex</taxon>
    </lineage>
</organism>
<proteinExistence type="predicted"/>
<dbReference type="InterPro" id="IPR021514">
    <property type="entry name" value="DUF3176"/>
</dbReference>
<dbReference type="Proteomes" id="UP000184330">
    <property type="component" value="Unassembled WGS sequence"/>
</dbReference>
<evidence type="ECO:0000313" key="1">
    <source>
        <dbReference type="EMBL" id="CZR54099.1"/>
    </source>
</evidence>
<name>A0A1L7WMU7_9HELO</name>
<dbReference type="Pfam" id="PF11374">
    <property type="entry name" value="DUF3176"/>
    <property type="match status" value="1"/>
</dbReference>
<gene>
    <name evidence="1" type="ORF">PAC_03982</name>
</gene>